<keyword evidence="1" id="KW-1185">Reference proteome</keyword>
<name>A0A915JJJ4_ROMCU</name>
<accession>A0A915JJJ4</accession>
<evidence type="ECO:0000313" key="1">
    <source>
        <dbReference type="Proteomes" id="UP000887565"/>
    </source>
</evidence>
<dbReference type="WBParaSite" id="nRc.2.0.1.t26325-RA">
    <property type="protein sequence ID" value="nRc.2.0.1.t26325-RA"/>
    <property type="gene ID" value="nRc.2.0.1.g26325"/>
</dbReference>
<reference evidence="2" key="1">
    <citation type="submission" date="2022-11" db="UniProtKB">
        <authorList>
            <consortium name="WormBaseParasite"/>
        </authorList>
    </citation>
    <scope>IDENTIFICATION</scope>
</reference>
<proteinExistence type="predicted"/>
<dbReference type="Proteomes" id="UP000887565">
    <property type="component" value="Unplaced"/>
</dbReference>
<dbReference type="AlphaFoldDB" id="A0A915JJJ4"/>
<evidence type="ECO:0000313" key="2">
    <source>
        <dbReference type="WBParaSite" id="nRc.2.0.1.t26325-RA"/>
    </source>
</evidence>
<protein>
    <submittedName>
        <fullName evidence="2">Maturase K</fullName>
    </submittedName>
</protein>
<organism evidence="1 2">
    <name type="scientific">Romanomermis culicivorax</name>
    <name type="common">Nematode worm</name>
    <dbReference type="NCBI Taxonomy" id="13658"/>
    <lineage>
        <taxon>Eukaryota</taxon>
        <taxon>Metazoa</taxon>
        <taxon>Ecdysozoa</taxon>
        <taxon>Nematoda</taxon>
        <taxon>Enoplea</taxon>
        <taxon>Dorylaimia</taxon>
        <taxon>Mermithida</taxon>
        <taxon>Mermithoidea</taxon>
        <taxon>Mermithidae</taxon>
        <taxon>Romanomermis</taxon>
    </lineage>
</organism>
<sequence length="34" mass="4095">MAENHRFLHLLLDIAMHIFNEVILSSELYFQSFD</sequence>